<gene>
    <name evidence="7" type="ORF">Nans01_19580</name>
</gene>
<dbReference type="GO" id="GO:0008270">
    <property type="term" value="F:zinc ion binding"/>
    <property type="evidence" value="ECO:0007669"/>
    <property type="project" value="InterPro"/>
</dbReference>
<accession>A0A9W6P5T2</accession>
<dbReference type="GO" id="GO:0008198">
    <property type="term" value="F:ferrous iron binding"/>
    <property type="evidence" value="ECO:0007669"/>
    <property type="project" value="InterPro"/>
</dbReference>
<dbReference type="GO" id="GO:0016702">
    <property type="term" value="F:oxidoreductase activity, acting on single donors with incorporation of molecular oxygen, incorporation of two atoms of oxygen"/>
    <property type="evidence" value="ECO:0007669"/>
    <property type="project" value="UniProtKB-ARBA"/>
</dbReference>
<dbReference type="AlphaFoldDB" id="A0A9W6P5T2"/>
<evidence type="ECO:0000313" key="8">
    <source>
        <dbReference type="Proteomes" id="UP001165092"/>
    </source>
</evidence>
<dbReference type="PANTHER" id="PTHR30096">
    <property type="entry name" value="4,5-DOPA DIOXYGENASE EXTRADIOL-LIKE PROTEIN"/>
    <property type="match status" value="1"/>
</dbReference>
<dbReference type="PIRSF" id="PIRSF006157">
    <property type="entry name" value="Doxgns_DODA"/>
    <property type="match status" value="1"/>
</dbReference>
<keyword evidence="4" id="KW-0862">Zinc</keyword>
<dbReference type="CDD" id="cd07363">
    <property type="entry name" value="45_DOPA_Dioxygenase"/>
    <property type="match status" value="1"/>
</dbReference>
<keyword evidence="8" id="KW-1185">Reference proteome</keyword>
<keyword evidence="5" id="KW-0560">Oxidoreductase</keyword>
<dbReference type="SUPFAM" id="SSF53213">
    <property type="entry name" value="LigB-like"/>
    <property type="match status" value="1"/>
</dbReference>
<dbReference type="InterPro" id="IPR014436">
    <property type="entry name" value="Extradiol_dOase_DODA"/>
</dbReference>
<organism evidence="7 8">
    <name type="scientific">Nocardiopsis ansamitocini</name>
    <dbReference type="NCBI Taxonomy" id="1670832"/>
    <lineage>
        <taxon>Bacteria</taxon>
        <taxon>Bacillati</taxon>
        <taxon>Actinomycetota</taxon>
        <taxon>Actinomycetes</taxon>
        <taxon>Streptosporangiales</taxon>
        <taxon>Nocardiopsidaceae</taxon>
        <taxon>Nocardiopsis</taxon>
    </lineage>
</organism>
<proteinExistence type="inferred from homology"/>
<dbReference type="RefSeq" id="WP_285758719.1">
    <property type="nucleotide sequence ID" value="NZ_BSQG01000002.1"/>
</dbReference>
<dbReference type="InterPro" id="IPR004183">
    <property type="entry name" value="Xdiol_dOase_suB"/>
</dbReference>
<keyword evidence="7" id="KW-0223">Dioxygenase</keyword>
<evidence type="ECO:0000256" key="1">
    <source>
        <dbReference type="ARBA" id="ARBA00001947"/>
    </source>
</evidence>
<evidence type="ECO:0000256" key="5">
    <source>
        <dbReference type="ARBA" id="ARBA00023002"/>
    </source>
</evidence>
<comment type="cofactor">
    <cofactor evidence="1">
        <name>Zn(2+)</name>
        <dbReference type="ChEBI" id="CHEBI:29105"/>
    </cofactor>
</comment>
<evidence type="ECO:0000313" key="7">
    <source>
        <dbReference type="EMBL" id="GLU47607.1"/>
    </source>
</evidence>
<evidence type="ECO:0000256" key="2">
    <source>
        <dbReference type="ARBA" id="ARBA00007581"/>
    </source>
</evidence>
<protein>
    <submittedName>
        <fullName evidence="7">Dioxygenase</fullName>
    </submittedName>
</protein>
<dbReference type="Pfam" id="PF02900">
    <property type="entry name" value="LigB"/>
    <property type="match status" value="1"/>
</dbReference>
<dbReference type="PANTHER" id="PTHR30096:SF0">
    <property type="entry name" value="4,5-DOPA DIOXYGENASE EXTRADIOL-LIKE PROTEIN"/>
    <property type="match status" value="1"/>
</dbReference>
<dbReference type="Gene3D" id="3.40.830.10">
    <property type="entry name" value="LigB-like"/>
    <property type="match status" value="1"/>
</dbReference>
<dbReference type="EMBL" id="BSQG01000002">
    <property type="protein sequence ID" value="GLU47607.1"/>
    <property type="molecule type" value="Genomic_DNA"/>
</dbReference>
<evidence type="ECO:0000256" key="4">
    <source>
        <dbReference type="ARBA" id="ARBA00022833"/>
    </source>
</evidence>
<evidence type="ECO:0000256" key="3">
    <source>
        <dbReference type="ARBA" id="ARBA00022723"/>
    </source>
</evidence>
<feature type="domain" description="Extradiol ring-cleavage dioxygenase class III enzyme subunit B" evidence="6">
    <location>
        <begin position="37"/>
        <end position="245"/>
    </location>
</feature>
<comment type="caution">
    <text evidence="7">The sequence shown here is derived from an EMBL/GenBank/DDBJ whole genome shotgun (WGS) entry which is preliminary data.</text>
</comment>
<comment type="similarity">
    <text evidence="2">Belongs to the DODA-type extradiol aromatic ring-opening dioxygenase family.</text>
</comment>
<keyword evidence="3" id="KW-0479">Metal-binding</keyword>
<sequence length="268" mass="28697">MTDADPRTGTDRMPVLYFGHGAPPLADDALWTGQLAGWSADLPRPTAVLIVSAHWEAAPVTLGATSTVPLVYDFWGFPRRYYEVTYPAPGAPALAASVRALLGGSAIPVAEDPGRGLDHGAYVPLKQMYPDADVPVLQISMPTLDPRDLFEVGRRLAPLRDEGVLIMGSGFLTHNLSCVDMSQGPGYQPPSWSVEFDDWAGRAAHSGDVDALLDWRVKAPAADIAHPRSEHLAPLFVSLGAGSTTTETASTVIDGFWYGLAKRAFQFG</sequence>
<reference evidence="7" key="1">
    <citation type="submission" date="2023-02" db="EMBL/GenBank/DDBJ databases">
        <title>Nocardiopsis ansamitocini NBRC 112285.</title>
        <authorList>
            <person name="Ichikawa N."/>
            <person name="Sato H."/>
            <person name="Tonouchi N."/>
        </authorList>
    </citation>
    <scope>NUCLEOTIDE SEQUENCE</scope>
    <source>
        <strain evidence="7">NBRC 112285</strain>
    </source>
</reference>
<evidence type="ECO:0000259" key="6">
    <source>
        <dbReference type="Pfam" id="PF02900"/>
    </source>
</evidence>
<name>A0A9W6P5T2_9ACTN</name>
<dbReference type="Proteomes" id="UP001165092">
    <property type="component" value="Unassembled WGS sequence"/>
</dbReference>